<gene>
    <name evidence="3" type="ORF">HPP92_010701</name>
</gene>
<name>A0A835V014_VANPL</name>
<dbReference type="Proteomes" id="UP000636800">
    <property type="component" value="Chromosome 5"/>
</dbReference>
<feature type="compositionally biased region" description="Polar residues" evidence="1">
    <location>
        <begin position="205"/>
        <end position="215"/>
    </location>
</feature>
<protein>
    <submittedName>
        <fullName evidence="3">Uncharacterized protein</fullName>
    </submittedName>
</protein>
<feature type="region of interest" description="Disordered" evidence="1">
    <location>
        <begin position="72"/>
        <end position="117"/>
    </location>
</feature>
<feature type="chain" id="PRO_5032722696" evidence="2">
    <location>
        <begin position="27"/>
        <end position="304"/>
    </location>
</feature>
<feature type="signal peptide" evidence="2">
    <location>
        <begin position="1"/>
        <end position="26"/>
    </location>
</feature>
<feature type="compositionally biased region" description="Low complexity" evidence="1">
    <location>
        <begin position="77"/>
        <end position="88"/>
    </location>
</feature>
<feature type="region of interest" description="Disordered" evidence="1">
    <location>
        <begin position="164"/>
        <end position="215"/>
    </location>
</feature>
<dbReference type="OrthoDB" id="1372046at2759"/>
<evidence type="ECO:0000256" key="1">
    <source>
        <dbReference type="SAM" id="MobiDB-lite"/>
    </source>
</evidence>
<evidence type="ECO:0000256" key="2">
    <source>
        <dbReference type="SAM" id="SignalP"/>
    </source>
</evidence>
<dbReference type="AlphaFoldDB" id="A0A835V014"/>
<keyword evidence="2" id="KW-0732">Signal</keyword>
<reference evidence="3 4" key="1">
    <citation type="journal article" date="2020" name="Nat. Food">
        <title>A phased Vanilla planifolia genome enables genetic improvement of flavour and production.</title>
        <authorList>
            <person name="Hasing T."/>
            <person name="Tang H."/>
            <person name="Brym M."/>
            <person name="Khazi F."/>
            <person name="Huang T."/>
            <person name="Chambers A.H."/>
        </authorList>
    </citation>
    <scope>NUCLEOTIDE SEQUENCE [LARGE SCALE GENOMIC DNA]</scope>
    <source>
        <tissue evidence="3">Leaf</tissue>
    </source>
</reference>
<proteinExistence type="predicted"/>
<feature type="compositionally biased region" description="Polar residues" evidence="1">
    <location>
        <begin position="93"/>
        <end position="103"/>
    </location>
</feature>
<comment type="caution">
    <text evidence="3">The sequence shown here is derived from an EMBL/GenBank/DDBJ whole genome shotgun (WGS) entry which is preliminary data.</text>
</comment>
<evidence type="ECO:0000313" key="4">
    <source>
        <dbReference type="Proteomes" id="UP000636800"/>
    </source>
</evidence>
<accession>A0A835V014</accession>
<evidence type="ECO:0000313" key="3">
    <source>
        <dbReference type="EMBL" id="KAG0479843.1"/>
    </source>
</evidence>
<keyword evidence="4" id="KW-1185">Reference proteome</keyword>
<dbReference type="EMBL" id="JADCNL010000005">
    <property type="protein sequence ID" value="KAG0479843.1"/>
    <property type="molecule type" value="Genomic_DNA"/>
</dbReference>
<organism evidence="3 4">
    <name type="scientific">Vanilla planifolia</name>
    <name type="common">Vanilla</name>
    <dbReference type="NCBI Taxonomy" id="51239"/>
    <lineage>
        <taxon>Eukaryota</taxon>
        <taxon>Viridiplantae</taxon>
        <taxon>Streptophyta</taxon>
        <taxon>Embryophyta</taxon>
        <taxon>Tracheophyta</taxon>
        <taxon>Spermatophyta</taxon>
        <taxon>Magnoliopsida</taxon>
        <taxon>Liliopsida</taxon>
        <taxon>Asparagales</taxon>
        <taxon>Orchidaceae</taxon>
        <taxon>Vanilloideae</taxon>
        <taxon>Vanilleae</taxon>
        <taxon>Vanilla</taxon>
    </lineage>
</organism>
<sequence>MYSLQRALFRKVFRLLLTMTFWKTLGRECRNQGIRGEELQASKHNGESGFEELIPGFGGSSQPQQQKWRVPLESNHDPSIPSSSMPDPFADLGTTTPAHQSHQSYDDPLKNISGSMNSQSTNTNSFVTGFSFADFGGHGKSASSSEIIEDKNEESLYRTNQDYSSARNLSEEPSQRPSVDAFENVTSKDQLKRAFDSQRPLGRPDSQSSSSNTATYDQNSVVDQSQLSNQHAGPADDVANCFRNSLLLNLRVLLHLLDLHLLLLEKNHQLLGQMIPCHLFYMEGRRMLVLSHCPTKATLVIGAR</sequence>